<comment type="caution">
    <text evidence="1">The sequence shown here is derived from an EMBL/GenBank/DDBJ whole genome shotgun (WGS) entry which is preliminary data.</text>
</comment>
<accession>A0A9P3FZX4</accession>
<dbReference type="Proteomes" id="UP000703269">
    <property type="component" value="Unassembled WGS sequence"/>
</dbReference>
<evidence type="ECO:0000313" key="2">
    <source>
        <dbReference type="Proteomes" id="UP000703269"/>
    </source>
</evidence>
<dbReference type="AlphaFoldDB" id="A0A9P3FZX4"/>
<proteinExistence type="predicted"/>
<protein>
    <submittedName>
        <fullName evidence="1">Uncharacterized protein</fullName>
    </submittedName>
</protein>
<gene>
    <name evidence="1" type="ORF">PsYK624_014790</name>
</gene>
<reference evidence="1 2" key="1">
    <citation type="submission" date="2021-08" db="EMBL/GenBank/DDBJ databases">
        <title>Draft Genome Sequence of Phanerochaete sordida strain YK-624.</title>
        <authorList>
            <person name="Mori T."/>
            <person name="Dohra H."/>
            <person name="Suzuki T."/>
            <person name="Kawagishi H."/>
            <person name="Hirai H."/>
        </authorList>
    </citation>
    <scope>NUCLEOTIDE SEQUENCE [LARGE SCALE GENOMIC DNA]</scope>
    <source>
        <strain evidence="1 2">YK-624</strain>
    </source>
</reference>
<name>A0A9P3FZX4_9APHY</name>
<dbReference type="EMBL" id="BPQB01000002">
    <property type="protein sequence ID" value="GJE85400.1"/>
    <property type="molecule type" value="Genomic_DNA"/>
</dbReference>
<organism evidence="1 2">
    <name type="scientific">Phanerochaete sordida</name>
    <dbReference type="NCBI Taxonomy" id="48140"/>
    <lineage>
        <taxon>Eukaryota</taxon>
        <taxon>Fungi</taxon>
        <taxon>Dikarya</taxon>
        <taxon>Basidiomycota</taxon>
        <taxon>Agaricomycotina</taxon>
        <taxon>Agaricomycetes</taxon>
        <taxon>Polyporales</taxon>
        <taxon>Phanerochaetaceae</taxon>
        <taxon>Phanerochaete</taxon>
    </lineage>
</organism>
<dbReference type="OrthoDB" id="2803161at2759"/>
<keyword evidence="2" id="KW-1185">Reference proteome</keyword>
<evidence type="ECO:0000313" key="1">
    <source>
        <dbReference type="EMBL" id="GJE85400.1"/>
    </source>
</evidence>
<sequence length="649" mass="71272">MELTLANAGMIYSMRQEILERYLPKICAKMQDAATDGTWVEAYLVPIDARCIARCKQMDLASGWDVFMKTCIRAGIVEALLTLTQQPRAETPTMIAVAIETLQQLVNMANAQERGELLDRAGACDALNMALHMMQSHDLCLDRYHGSRLVRMLCCDLGYGSKLDAANCGAILELLCRHVLDGVDGYSKELADPSRAWQAERMVLKHQMTPARATKYGKRWFGLTQELCLYSVQALLCRTPPVSREYVLDILRTSPELPDLLLDITVRPRPDSHPEVAIDELASEALALLVQFPLNAVPGLDLPLTGNPKQDFDREWQSALASLEAFTSRPSWVSKILAVWKKLDAEQYSQIERQLRRVETEWYGVAPEIYAIADIYGNRGRTRLHLLTVITGVTYLQNAPTSQLISFLRLAYLATKTAAPVSREGKEPEYYSDICEAGEWSAGVFRLSQPSAHIEEVGVTADASCQVPEAAVTASTTLLRLLAVLAQRGVLEAAAKWTELPSGTAEGTDLAQVQQILSAPVIQKILAVVARRAAFQRDKVRKDVRSAPYSARSDYRKLAELAAAAVALDGATRGRFHAKVAAMRKELVLCLGNTAEMSNRLRDFGAAEVYALVAQEAASAAPAGEAIAEEVLAKNTKRLATARAGLGRS</sequence>